<evidence type="ECO:0000313" key="1">
    <source>
        <dbReference type="EMBL" id="KAJ9077727.1"/>
    </source>
</evidence>
<keyword evidence="2" id="KW-1185">Reference proteome</keyword>
<comment type="caution">
    <text evidence="1">The sequence shown here is derived from an EMBL/GenBank/DDBJ whole genome shotgun (WGS) entry which is preliminary data.</text>
</comment>
<sequence>MVPANGPWALLGKYLSYIVKLAPFLWWALPTGPAGCLPASSPETATGWLPETPGGLFSLIDFAEYPMNLAYSEFTLEKILFANPLVRSCNPEIFSREDYWYTVHPCLFRDKYNQPYTYLVCMFPPVTPWADHLQDLGC</sequence>
<gene>
    <name evidence="1" type="ORF">DSO57_1013992</name>
</gene>
<dbReference type="EMBL" id="QTSX02002182">
    <property type="protein sequence ID" value="KAJ9077727.1"/>
    <property type="molecule type" value="Genomic_DNA"/>
</dbReference>
<organism evidence="1 2">
    <name type="scientific">Entomophthora muscae</name>
    <dbReference type="NCBI Taxonomy" id="34485"/>
    <lineage>
        <taxon>Eukaryota</taxon>
        <taxon>Fungi</taxon>
        <taxon>Fungi incertae sedis</taxon>
        <taxon>Zoopagomycota</taxon>
        <taxon>Entomophthoromycotina</taxon>
        <taxon>Entomophthoromycetes</taxon>
        <taxon>Entomophthorales</taxon>
        <taxon>Entomophthoraceae</taxon>
        <taxon>Entomophthora</taxon>
    </lineage>
</organism>
<accession>A0ACC2TT79</accession>
<proteinExistence type="predicted"/>
<evidence type="ECO:0000313" key="2">
    <source>
        <dbReference type="Proteomes" id="UP001165960"/>
    </source>
</evidence>
<name>A0ACC2TT79_9FUNG</name>
<reference evidence="1" key="1">
    <citation type="submission" date="2022-04" db="EMBL/GenBank/DDBJ databases">
        <title>Genome of the entomopathogenic fungus Entomophthora muscae.</title>
        <authorList>
            <person name="Elya C."/>
            <person name="Lovett B.R."/>
            <person name="Lee E."/>
            <person name="Macias A.M."/>
            <person name="Hajek A.E."/>
            <person name="De Bivort B.L."/>
            <person name="Kasson M.T."/>
            <person name="De Fine Licht H.H."/>
            <person name="Stajich J.E."/>
        </authorList>
    </citation>
    <scope>NUCLEOTIDE SEQUENCE</scope>
    <source>
        <strain evidence="1">Berkeley</strain>
    </source>
</reference>
<dbReference type="Proteomes" id="UP001165960">
    <property type="component" value="Unassembled WGS sequence"/>
</dbReference>
<protein>
    <submittedName>
        <fullName evidence="1">Uncharacterized protein</fullName>
    </submittedName>
</protein>